<organism evidence="2 3">
    <name type="scientific">Agromyces lapidis</name>
    <dbReference type="NCBI Taxonomy" id="279574"/>
    <lineage>
        <taxon>Bacteria</taxon>
        <taxon>Bacillati</taxon>
        <taxon>Actinomycetota</taxon>
        <taxon>Actinomycetes</taxon>
        <taxon>Micrococcales</taxon>
        <taxon>Microbacteriaceae</taxon>
        <taxon>Agromyces</taxon>
    </lineage>
</organism>
<protein>
    <submittedName>
        <fullName evidence="2">HNH endonuclease signature motif containing protein</fullName>
        <ecNumber evidence="2">3.1.-.-</ecNumber>
    </submittedName>
</protein>
<evidence type="ECO:0000259" key="1">
    <source>
        <dbReference type="Pfam" id="PF13392"/>
    </source>
</evidence>
<dbReference type="InterPro" id="IPR044925">
    <property type="entry name" value="His-Me_finger_sf"/>
</dbReference>
<gene>
    <name evidence="2" type="ORF">ACFFQV_04330</name>
</gene>
<comment type="caution">
    <text evidence="2">The sequence shown here is derived from an EMBL/GenBank/DDBJ whole genome shotgun (WGS) entry which is preliminary data.</text>
</comment>
<dbReference type="EC" id="3.1.-.-" evidence="2"/>
<proteinExistence type="predicted"/>
<dbReference type="SUPFAM" id="SSF54060">
    <property type="entry name" value="His-Me finger endonucleases"/>
    <property type="match status" value="1"/>
</dbReference>
<name>A0ABV5SMF7_9MICO</name>
<dbReference type="InterPro" id="IPR003615">
    <property type="entry name" value="HNH_nuc"/>
</dbReference>
<keyword evidence="3" id="KW-1185">Reference proteome</keyword>
<accession>A0ABV5SMF7</accession>
<dbReference type="Proteomes" id="UP001589667">
    <property type="component" value="Unassembled WGS sequence"/>
</dbReference>
<feature type="domain" description="HNH nuclease" evidence="1">
    <location>
        <begin position="57"/>
        <end position="100"/>
    </location>
</feature>
<dbReference type="Gene3D" id="3.90.75.20">
    <property type="match status" value="1"/>
</dbReference>
<sequence>MHYKRIRKTGHADSINDLSIEERFWSKTERDGDCIVWSAGRSDTGYGTVKLDGRTQLVHRVAYEWSGRTIPEGLVLDHLCRNRACVNVEHLEPVTQAENVARGVSPLARYITDVPQDLCSKGHKLTSENVYVHRRPGRQRPTLACKTCRRIRAAA</sequence>
<keyword evidence="2" id="KW-0378">Hydrolase</keyword>
<evidence type="ECO:0000313" key="2">
    <source>
        <dbReference type="EMBL" id="MFB9641515.1"/>
    </source>
</evidence>
<dbReference type="Pfam" id="PF13392">
    <property type="entry name" value="HNH_3"/>
    <property type="match status" value="1"/>
</dbReference>
<evidence type="ECO:0000313" key="3">
    <source>
        <dbReference type="Proteomes" id="UP001589667"/>
    </source>
</evidence>
<keyword evidence="2" id="KW-0540">Nuclease</keyword>
<reference evidence="2 3" key="1">
    <citation type="submission" date="2024-09" db="EMBL/GenBank/DDBJ databases">
        <authorList>
            <person name="Sun Q."/>
            <person name="Mori K."/>
        </authorList>
    </citation>
    <scope>NUCLEOTIDE SEQUENCE [LARGE SCALE GENOMIC DNA]</scope>
    <source>
        <strain evidence="2 3">JCM 14321</strain>
    </source>
</reference>
<dbReference type="GO" id="GO:0004519">
    <property type="term" value="F:endonuclease activity"/>
    <property type="evidence" value="ECO:0007669"/>
    <property type="project" value="UniProtKB-KW"/>
</dbReference>
<dbReference type="RefSeq" id="WP_157423108.1">
    <property type="nucleotide sequence ID" value="NZ_BAAANI010000006.1"/>
</dbReference>
<dbReference type="EMBL" id="JBHMBL010000001">
    <property type="protein sequence ID" value="MFB9641515.1"/>
    <property type="molecule type" value="Genomic_DNA"/>
</dbReference>
<dbReference type="GO" id="GO:0016787">
    <property type="term" value="F:hydrolase activity"/>
    <property type="evidence" value="ECO:0007669"/>
    <property type="project" value="UniProtKB-KW"/>
</dbReference>
<keyword evidence="2" id="KW-0255">Endonuclease</keyword>